<dbReference type="InterPro" id="IPR032473">
    <property type="entry name" value="Argonaute_Mid_dom"/>
</dbReference>
<protein>
    <recommendedName>
        <fullName evidence="6">Piwi domain-containing protein</fullName>
    </recommendedName>
</protein>
<evidence type="ECO:0000313" key="4">
    <source>
        <dbReference type="EMBL" id="PPQ66044.1"/>
    </source>
</evidence>
<dbReference type="InterPro" id="IPR012337">
    <property type="entry name" value="RNaseH-like_sf"/>
</dbReference>
<dbReference type="Pfam" id="PF02171">
    <property type="entry name" value="Piwi"/>
    <property type="match status" value="1"/>
</dbReference>
<dbReference type="OrthoDB" id="10252740at2759"/>
<dbReference type="SUPFAM" id="SSF101690">
    <property type="entry name" value="PAZ domain"/>
    <property type="match status" value="1"/>
</dbReference>
<dbReference type="InterPro" id="IPR003165">
    <property type="entry name" value="Piwi"/>
</dbReference>
<dbReference type="EMBL" id="NHYE01005640">
    <property type="protein sequence ID" value="PPQ66044.1"/>
    <property type="molecule type" value="Genomic_DNA"/>
</dbReference>
<evidence type="ECO:0000259" key="2">
    <source>
        <dbReference type="PROSITE" id="PS50821"/>
    </source>
</evidence>
<dbReference type="Pfam" id="PF08699">
    <property type="entry name" value="ArgoL1"/>
    <property type="match status" value="1"/>
</dbReference>
<evidence type="ECO:0000313" key="5">
    <source>
        <dbReference type="Proteomes" id="UP000284706"/>
    </source>
</evidence>
<comment type="caution">
    <text evidence="4">The sequence shown here is derived from an EMBL/GenBank/DDBJ whole genome shotgun (WGS) entry which is preliminary data.</text>
</comment>
<dbReference type="GO" id="GO:0003723">
    <property type="term" value="F:RNA binding"/>
    <property type="evidence" value="ECO:0007669"/>
    <property type="project" value="InterPro"/>
</dbReference>
<dbReference type="InParanoid" id="A0A409VIE3"/>
<dbReference type="PROSITE" id="PS50822">
    <property type="entry name" value="PIWI"/>
    <property type="match status" value="1"/>
</dbReference>
<feature type="region of interest" description="Disordered" evidence="1">
    <location>
        <begin position="1"/>
        <end position="44"/>
    </location>
</feature>
<keyword evidence="5" id="KW-1185">Reference proteome</keyword>
<reference evidence="4 5" key="1">
    <citation type="journal article" date="2018" name="Evol. Lett.">
        <title>Horizontal gene cluster transfer increased hallucinogenic mushroom diversity.</title>
        <authorList>
            <person name="Reynolds H.T."/>
            <person name="Vijayakumar V."/>
            <person name="Gluck-Thaler E."/>
            <person name="Korotkin H.B."/>
            <person name="Matheny P.B."/>
            <person name="Slot J.C."/>
        </authorList>
    </citation>
    <scope>NUCLEOTIDE SEQUENCE [LARGE SCALE GENOMIC DNA]</scope>
    <source>
        <strain evidence="4 5">SRW20</strain>
    </source>
</reference>
<dbReference type="AlphaFoldDB" id="A0A409VIE3"/>
<organism evidence="4 5">
    <name type="scientific">Gymnopilus dilepis</name>
    <dbReference type="NCBI Taxonomy" id="231916"/>
    <lineage>
        <taxon>Eukaryota</taxon>
        <taxon>Fungi</taxon>
        <taxon>Dikarya</taxon>
        <taxon>Basidiomycota</taxon>
        <taxon>Agaricomycotina</taxon>
        <taxon>Agaricomycetes</taxon>
        <taxon>Agaricomycetidae</taxon>
        <taxon>Agaricales</taxon>
        <taxon>Agaricineae</taxon>
        <taxon>Hymenogastraceae</taxon>
        <taxon>Gymnopilus</taxon>
    </lineage>
</organism>
<sequence length="906" mass="100004">MSRPYHQGGGRGGPPRGGGPSRGGGPPHGGPGGPQGGNSAPGPRALRLVTNSFEITRLPTKTYHQYAVISPPEKIRNKCVQLFHHLQVVVAPHIFNPRAIYDGKAIAYSPGLLNLGNNNSGMFYVQLGTNQAAAPGTRGVYQITLTLTVGDEIRAQKSVIPEWDLGLTLAYHPTAHRDVEALIKRGASDQKSIVATNLMQLIIRQGPNLNFTNNGRAYFTEANKLQIPRSGLELWRGIFQSVRPSPERMILTIDTCTAAVYESGQMIDIVMNMLGISNARQLEKVMKGTQEWKKLESHFVGRLCEVVTGRNGGRSRTKTIRGLVNSAGEYTFDKDGQDIQVQHYFLEAYGIKIRYPTILGVKLSKNLKKPDVVPLELCTIKPGQLYKKKLPEEYTSDMVRFATMKPYQRRQRIEDGVQRYRNSEFVVESGMVVNTRAIGVDAKLLKVPDVLFKNPAEIKNGGWNALRQQFFEPAQLLHWAVIDFSGQYNQTSMGQLADQLTNSCKSLGMRVEAPKSCTVGEGNDVAGSLNRLMGRLAPQGGIPEAALKVFIIIVILPTSGAHIKATVKNWGDVEQGIHTQCLRQNKLQTANNQYWNNIALKVNARLGGANFRSMSPIMNKLMSEPYMIMGADVGHPGPGVQKPSVVGVVYSHDRFATRYAALTGIQAPRNEEISNLGGYLYRAIEHFGNANNAPPKRIIFFRDGLSEGEFENAARKEMEEIRAGIAGLWKARNMPNDTKPQVTFIVVGKRHHAVFFPENPADADRTGNSPAGSLIDGGVTHPSGKDFYLQSHAAIQGTCRSSHYTILHDEIWNWAQSGVREIQELAYTLCHVYAKATRSVSIPAPVYYADLVCSRGIFHVQPGLQLTFDDNASVASGSSSVPFDIEVWKQNFKQVHPRLAHSMYFL</sequence>
<feature type="domain" description="PAZ" evidence="2">
    <location>
        <begin position="265"/>
        <end position="382"/>
    </location>
</feature>
<dbReference type="STRING" id="231916.A0A409VIE3"/>
<dbReference type="Pfam" id="PF02170">
    <property type="entry name" value="PAZ"/>
    <property type="match status" value="1"/>
</dbReference>
<dbReference type="SMART" id="SM00950">
    <property type="entry name" value="Piwi"/>
    <property type="match status" value="1"/>
</dbReference>
<dbReference type="Gene3D" id="2.170.260.10">
    <property type="entry name" value="paz domain"/>
    <property type="match status" value="1"/>
</dbReference>
<proteinExistence type="predicted"/>
<dbReference type="InterPro" id="IPR003100">
    <property type="entry name" value="PAZ_dom"/>
</dbReference>
<name>A0A409VIE3_9AGAR</name>
<dbReference type="PANTHER" id="PTHR22891">
    <property type="entry name" value="EUKARYOTIC TRANSLATION INITIATION FACTOR 2C"/>
    <property type="match status" value="1"/>
</dbReference>
<feature type="compositionally biased region" description="Gly residues" evidence="1">
    <location>
        <begin position="7"/>
        <end position="36"/>
    </location>
</feature>
<dbReference type="PROSITE" id="PS50821">
    <property type="entry name" value="PAZ"/>
    <property type="match status" value="1"/>
</dbReference>
<dbReference type="SUPFAM" id="SSF53098">
    <property type="entry name" value="Ribonuclease H-like"/>
    <property type="match status" value="1"/>
</dbReference>
<evidence type="ECO:0000259" key="3">
    <source>
        <dbReference type="PROSITE" id="PS50822"/>
    </source>
</evidence>
<dbReference type="InterPro" id="IPR036397">
    <property type="entry name" value="RNaseH_sf"/>
</dbReference>
<gene>
    <name evidence="4" type="ORF">CVT26_010800</name>
</gene>
<evidence type="ECO:0008006" key="6">
    <source>
        <dbReference type="Google" id="ProtNLM"/>
    </source>
</evidence>
<dbReference type="InterPro" id="IPR032474">
    <property type="entry name" value="Argonaute_N"/>
</dbReference>
<dbReference type="Proteomes" id="UP000284706">
    <property type="component" value="Unassembled WGS sequence"/>
</dbReference>
<dbReference type="Pfam" id="PF16487">
    <property type="entry name" value="ArgoMid"/>
    <property type="match status" value="1"/>
</dbReference>
<accession>A0A409VIE3</accession>
<evidence type="ECO:0000256" key="1">
    <source>
        <dbReference type="SAM" id="MobiDB-lite"/>
    </source>
</evidence>
<dbReference type="Gene3D" id="3.30.420.10">
    <property type="entry name" value="Ribonuclease H-like superfamily/Ribonuclease H"/>
    <property type="match status" value="1"/>
</dbReference>
<feature type="domain" description="Piwi" evidence="3">
    <location>
        <begin position="551"/>
        <end position="852"/>
    </location>
</feature>
<dbReference type="SMART" id="SM01163">
    <property type="entry name" value="DUF1785"/>
    <property type="match status" value="1"/>
</dbReference>
<dbReference type="Pfam" id="PF16486">
    <property type="entry name" value="ArgoN"/>
    <property type="match status" value="1"/>
</dbReference>
<dbReference type="Gene3D" id="3.40.50.2300">
    <property type="match status" value="1"/>
</dbReference>
<dbReference type="InterPro" id="IPR036085">
    <property type="entry name" value="PAZ_dom_sf"/>
</dbReference>
<dbReference type="CDD" id="cd02846">
    <property type="entry name" value="PAZ_argonaute_like"/>
    <property type="match status" value="1"/>
</dbReference>
<dbReference type="InterPro" id="IPR014811">
    <property type="entry name" value="ArgoL1"/>
</dbReference>